<evidence type="ECO:0000313" key="2">
    <source>
        <dbReference type="Proteomes" id="UP000244005"/>
    </source>
</evidence>
<accession>A0A2R6XCS1</accession>
<organism evidence="1 2">
    <name type="scientific">Marchantia polymorpha</name>
    <name type="common">Common liverwort</name>
    <name type="synonym">Marchantia aquatica</name>
    <dbReference type="NCBI Taxonomy" id="3197"/>
    <lineage>
        <taxon>Eukaryota</taxon>
        <taxon>Viridiplantae</taxon>
        <taxon>Streptophyta</taxon>
        <taxon>Embryophyta</taxon>
        <taxon>Marchantiophyta</taxon>
        <taxon>Marchantiopsida</taxon>
        <taxon>Marchantiidae</taxon>
        <taxon>Marchantiales</taxon>
        <taxon>Marchantiaceae</taxon>
        <taxon>Marchantia</taxon>
    </lineage>
</organism>
<reference evidence="2" key="1">
    <citation type="journal article" date="2017" name="Cell">
        <title>Insights into land plant evolution garnered from the Marchantia polymorpha genome.</title>
        <authorList>
            <person name="Bowman J.L."/>
            <person name="Kohchi T."/>
            <person name="Yamato K.T."/>
            <person name="Jenkins J."/>
            <person name="Shu S."/>
            <person name="Ishizaki K."/>
            <person name="Yamaoka S."/>
            <person name="Nishihama R."/>
            <person name="Nakamura Y."/>
            <person name="Berger F."/>
            <person name="Adam C."/>
            <person name="Aki S.S."/>
            <person name="Althoff F."/>
            <person name="Araki T."/>
            <person name="Arteaga-Vazquez M.A."/>
            <person name="Balasubrmanian S."/>
            <person name="Barry K."/>
            <person name="Bauer D."/>
            <person name="Boehm C.R."/>
            <person name="Briginshaw L."/>
            <person name="Caballero-Perez J."/>
            <person name="Catarino B."/>
            <person name="Chen F."/>
            <person name="Chiyoda S."/>
            <person name="Chovatia M."/>
            <person name="Davies K.M."/>
            <person name="Delmans M."/>
            <person name="Demura T."/>
            <person name="Dierschke T."/>
            <person name="Dolan L."/>
            <person name="Dorantes-Acosta A.E."/>
            <person name="Eklund D.M."/>
            <person name="Florent S.N."/>
            <person name="Flores-Sandoval E."/>
            <person name="Fujiyama A."/>
            <person name="Fukuzawa H."/>
            <person name="Galik B."/>
            <person name="Grimanelli D."/>
            <person name="Grimwood J."/>
            <person name="Grossniklaus U."/>
            <person name="Hamada T."/>
            <person name="Haseloff J."/>
            <person name="Hetherington A.J."/>
            <person name="Higo A."/>
            <person name="Hirakawa Y."/>
            <person name="Hundley H.N."/>
            <person name="Ikeda Y."/>
            <person name="Inoue K."/>
            <person name="Inoue S.I."/>
            <person name="Ishida S."/>
            <person name="Jia Q."/>
            <person name="Kakita M."/>
            <person name="Kanazawa T."/>
            <person name="Kawai Y."/>
            <person name="Kawashima T."/>
            <person name="Kennedy M."/>
            <person name="Kinose K."/>
            <person name="Kinoshita T."/>
            <person name="Kohara Y."/>
            <person name="Koide E."/>
            <person name="Komatsu K."/>
            <person name="Kopischke S."/>
            <person name="Kubo M."/>
            <person name="Kyozuka J."/>
            <person name="Lagercrantz U."/>
            <person name="Lin S.S."/>
            <person name="Lindquist E."/>
            <person name="Lipzen A.M."/>
            <person name="Lu C.W."/>
            <person name="De Luna E."/>
            <person name="Martienssen R.A."/>
            <person name="Minamino N."/>
            <person name="Mizutani M."/>
            <person name="Mizutani M."/>
            <person name="Mochizuki N."/>
            <person name="Monte I."/>
            <person name="Mosher R."/>
            <person name="Nagasaki H."/>
            <person name="Nakagami H."/>
            <person name="Naramoto S."/>
            <person name="Nishitani K."/>
            <person name="Ohtani M."/>
            <person name="Okamoto T."/>
            <person name="Okumura M."/>
            <person name="Phillips J."/>
            <person name="Pollak B."/>
            <person name="Reinders A."/>
            <person name="Rovekamp M."/>
            <person name="Sano R."/>
            <person name="Sawa S."/>
            <person name="Schmid M.W."/>
            <person name="Shirakawa M."/>
            <person name="Solano R."/>
            <person name="Spunde A."/>
            <person name="Suetsugu N."/>
            <person name="Sugano S."/>
            <person name="Sugiyama A."/>
            <person name="Sun R."/>
            <person name="Suzuki Y."/>
            <person name="Takenaka M."/>
            <person name="Takezawa D."/>
            <person name="Tomogane H."/>
            <person name="Tsuzuki M."/>
            <person name="Ueda T."/>
            <person name="Umeda M."/>
            <person name="Ward J.M."/>
            <person name="Watanabe Y."/>
            <person name="Yazaki K."/>
            <person name="Yokoyama R."/>
            <person name="Yoshitake Y."/>
            <person name="Yotsui I."/>
            <person name="Zachgo S."/>
            <person name="Schmutz J."/>
        </authorList>
    </citation>
    <scope>NUCLEOTIDE SEQUENCE [LARGE SCALE GENOMIC DNA]</scope>
    <source>
        <strain evidence="2">Tak-1</strain>
    </source>
</reference>
<evidence type="ECO:0008006" key="3">
    <source>
        <dbReference type="Google" id="ProtNLM"/>
    </source>
</evidence>
<dbReference type="SUPFAM" id="SSF48576">
    <property type="entry name" value="Terpenoid synthases"/>
    <property type="match status" value="1"/>
</dbReference>
<sequence length="69" mass="7934">MADYLTLRRGAGCVPAFLVFVDRIIEHKRANRLPDSLFYGEDMQNLLAACSDIVCWHNDIFSFQRVRSA</sequence>
<evidence type="ECO:0000313" key="1">
    <source>
        <dbReference type="EMBL" id="PTQ43907.1"/>
    </source>
</evidence>
<dbReference type="Proteomes" id="UP000244005">
    <property type="component" value="Unassembled WGS sequence"/>
</dbReference>
<dbReference type="Gene3D" id="1.10.600.10">
    <property type="entry name" value="Farnesyl Diphosphate Synthase"/>
    <property type="match status" value="1"/>
</dbReference>
<dbReference type="InterPro" id="IPR008949">
    <property type="entry name" value="Isoprenoid_synthase_dom_sf"/>
</dbReference>
<gene>
    <name evidence="1" type="ORF">MARPO_0022s0015</name>
</gene>
<protein>
    <recommendedName>
        <fullName evidence="3">Terpene synthase metal-binding domain-containing protein</fullName>
    </recommendedName>
</protein>
<dbReference type="OrthoDB" id="2861623at2759"/>
<dbReference type="EMBL" id="KZ772694">
    <property type="protein sequence ID" value="PTQ43907.1"/>
    <property type="molecule type" value="Genomic_DNA"/>
</dbReference>
<proteinExistence type="predicted"/>
<name>A0A2R6XCS1_MARPO</name>
<dbReference type="Pfam" id="PF19086">
    <property type="entry name" value="Terpene_syn_C_2"/>
    <property type="match status" value="1"/>
</dbReference>
<dbReference type="Gramene" id="Mp3g05130.1">
    <property type="protein sequence ID" value="Mp3g05130.1.cds"/>
    <property type="gene ID" value="Mp3g05130"/>
</dbReference>
<dbReference type="AlphaFoldDB" id="A0A2R6XCS1"/>
<keyword evidence="2" id="KW-1185">Reference proteome</keyword>